<comment type="caution">
    <text evidence="3">The sequence shown here is derived from an EMBL/GenBank/DDBJ whole genome shotgun (WGS) entry which is preliminary data.</text>
</comment>
<proteinExistence type="predicted"/>
<dbReference type="EMBL" id="JBBJCI010000297">
    <property type="protein sequence ID" value="KAK7235142.1"/>
    <property type="molecule type" value="Genomic_DNA"/>
</dbReference>
<sequence>MARAHFAACLLAALAVSAGALESRRTAAVPLDRRRHAARALALRGGASKAKKSKGAAKALDPTGTPAVVKLLRPVNALCDKYDAAVESNPMLGFVGQMALTFGSMRAINTALDKTEKSKATVIARLLYVGFLVLHQGLLSYIESLVVAKDDDTPLTLPGNPMLAALAKKQADGGDAGGVAGALVDKLTSKETTVRDYDLDMVKKGRNSQLGSLALMCFLHIKKGMVQPLVAQAVMGVAALVKEPLVQAHLLGRDLERPFVAPQPAWLKAMQAQHEEAQAAAAAAEGDAAAAEEDEDDVEGGAAEDEDEDDLEDEEEDFEEEDFEEEDDFEDEEEEA</sequence>
<feature type="compositionally biased region" description="Low complexity" evidence="1">
    <location>
        <begin position="278"/>
        <end position="289"/>
    </location>
</feature>
<organism evidence="3 4">
    <name type="scientific">Aureococcus anophagefferens</name>
    <name type="common">Harmful bloom alga</name>
    <dbReference type="NCBI Taxonomy" id="44056"/>
    <lineage>
        <taxon>Eukaryota</taxon>
        <taxon>Sar</taxon>
        <taxon>Stramenopiles</taxon>
        <taxon>Ochrophyta</taxon>
        <taxon>Pelagophyceae</taxon>
        <taxon>Pelagomonadales</taxon>
        <taxon>Pelagomonadaceae</taxon>
        <taxon>Aureococcus</taxon>
    </lineage>
</organism>
<reference evidence="3 4" key="1">
    <citation type="submission" date="2024-03" db="EMBL/GenBank/DDBJ databases">
        <title>Aureococcus anophagefferens CCMP1851 and Kratosvirus quantuckense: Draft genome of a second virus-susceptible host strain in the model system.</title>
        <authorList>
            <person name="Chase E."/>
            <person name="Truchon A.R."/>
            <person name="Schepens W."/>
            <person name="Wilhelm S.W."/>
        </authorList>
    </citation>
    <scope>NUCLEOTIDE SEQUENCE [LARGE SCALE GENOMIC DNA]</scope>
    <source>
        <strain evidence="3 4">CCMP1851</strain>
    </source>
</reference>
<dbReference type="Pfam" id="PF10032">
    <property type="entry name" value="Pho88"/>
    <property type="match status" value="1"/>
</dbReference>
<accession>A0ABR1FPS6</accession>
<dbReference type="PANTHER" id="PTHR28112:SF1">
    <property type="entry name" value="SRP-INDEPENDENT TARGETING PROTEIN 3"/>
    <property type="match status" value="1"/>
</dbReference>
<evidence type="ECO:0000313" key="4">
    <source>
        <dbReference type="Proteomes" id="UP001363151"/>
    </source>
</evidence>
<feature type="region of interest" description="Disordered" evidence="1">
    <location>
        <begin position="271"/>
        <end position="336"/>
    </location>
</feature>
<feature type="signal peptide" evidence="2">
    <location>
        <begin position="1"/>
        <end position="20"/>
    </location>
</feature>
<feature type="chain" id="PRO_5045515386" evidence="2">
    <location>
        <begin position="21"/>
        <end position="336"/>
    </location>
</feature>
<name>A0ABR1FPS6_AURAN</name>
<protein>
    <submittedName>
        <fullName evidence="3">Phosphate ion transporter</fullName>
    </submittedName>
</protein>
<evidence type="ECO:0000256" key="2">
    <source>
        <dbReference type="SAM" id="SignalP"/>
    </source>
</evidence>
<keyword evidence="2" id="KW-0732">Signal</keyword>
<dbReference type="PANTHER" id="PTHR28112">
    <property type="entry name" value="SRP-INDEPENDENT TARGETING PROTEIN 3"/>
    <property type="match status" value="1"/>
</dbReference>
<dbReference type="InterPro" id="IPR012098">
    <property type="entry name" value="SND3_fun"/>
</dbReference>
<feature type="compositionally biased region" description="Acidic residues" evidence="1">
    <location>
        <begin position="290"/>
        <end position="336"/>
    </location>
</feature>
<evidence type="ECO:0000313" key="3">
    <source>
        <dbReference type="EMBL" id="KAK7235142.1"/>
    </source>
</evidence>
<gene>
    <name evidence="3" type="primary">PHO88</name>
    <name evidence="3" type="ORF">SO694_00143022</name>
</gene>
<evidence type="ECO:0000256" key="1">
    <source>
        <dbReference type="SAM" id="MobiDB-lite"/>
    </source>
</evidence>
<keyword evidence="4" id="KW-1185">Reference proteome</keyword>
<dbReference type="Proteomes" id="UP001363151">
    <property type="component" value="Unassembled WGS sequence"/>
</dbReference>